<dbReference type="NCBIfam" id="TIGR00877">
    <property type="entry name" value="purD"/>
    <property type="match status" value="1"/>
</dbReference>
<dbReference type="InterPro" id="IPR037123">
    <property type="entry name" value="PRibGlycinamide_synth_C_sf"/>
</dbReference>
<evidence type="ECO:0000256" key="10">
    <source>
        <dbReference type="ARBA" id="ARBA00042242"/>
    </source>
</evidence>
<evidence type="ECO:0000313" key="16">
    <source>
        <dbReference type="Proteomes" id="UP000757540"/>
    </source>
</evidence>
<dbReference type="PROSITE" id="PS50975">
    <property type="entry name" value="ATP_GRASP"/>
    <property type="match status" value="1"/>
</dbReference>
<organism evidence="15 16">
    <name type="scientific">Isoptericola halotolerans</name>
    <dbReference type="NCBI Taxonomy" id="300560"/>
    <lineage>
        <taxon>Bacteria</taxon>
        <taxon>Bacillati</taxon>
        <taxon>Actinomycetota</taxon>
        <taxon>Actinomycetes</taxon>
        <taxon>Micrococcales</taxon>
        <taxon>Promicromonosporaceae</taxon>
        <taxon>Isoptericola</taxon>
    </lineage>
</organism>
<comment type="cofactor">
    <cofactor evidence="2">
        <name>Mg(2+)</name>
        <dbReference type="ChEBI" id="CHEBI:18420"/>
    </cofactor>
</comment>
<dbReference type="Pfam" id="PF02844">
    <property type="entry name" value="GARS_N"/>
    <property type="match status" value="1"/>
</dbReference>
<dbReference type="GO" id="GO:0004637">
    <property type="term" value="F:phosphoribosylamine-glycine ligase activity"/>
    <property type="evidence" value="ECO:0007669"/>
    <property type="project" value="UniProtKB-EC"/>
</dbReference>
<dbReference type="SMART" id="SM01209">
    <property type="entry name" value="GARS_A"/>
    <property type="match status" value="1"/>
</dbReference>
<evidence type="ECO:0000256" key="5">
    <source>
        <dbReference type="ARBA" id="ARBA00022598"/>
    </source>
</evidence>
<dbReference type="EC" id="6.3.4.13" evidence="4 12"/>
<keyword evidence="5 12" id="KW-0436">Ligase</keyword>
<evidence type="ECO:0000256" key="2">
    <source>
        <dbReference type="ARBA" id="ARBA00001946"/>
    </source>
</evidence>
<dbReference type="SUPFAM" id="SSF52440">
    <property type="entry name" value="PreATP-grasp domain"/>
    <property type="match status" value="1"/>
</dbReference>
<comment type="similarity">
    <text evidence="9 12">Belongs to the GARS family.</text>
</comment>
<dbReference type="InterPro" id="IPR000115">
    <property type="entry name" value="PRibGlycinamide_synth"/>
</dbReference>
<evidence type="ECO:0000256" key="4">
    <source>
        <dbReference type="ARBA" id="ARBA00013255"/>
    </source>
</evidence>
<accession>A0ABX2A259</accession>
<dbReference type="Gene3D" id="3.30.470.20">
    <property type="entry name" value="ATP-grasp fold, B domain"/>
    <property type="match status" value="1"/>
</dbReference>
<dbReference type="Gene3D" id="3.40.50.20">
    <property type="match status" value="1"/>
</dbReference>
<dbReference type="InterPro" id="IPR020560">
    <property type="entry name" value="PRibGlycinamide_synth_C-dom"/>
</dbReference>
<keyword evidence="6 13" id="KW-0547">Nucleotide-binding</keyword>
<dbReference type="InterPro" id="IPR011761">
    <property type="entry name" value="ATP-grasp"/>
</dbReference>
<dbReference type="RefSeq" id="WP_171782100.1">
    <property type="nucleotide sequence ID" value="NZ_BAAAML010000002.1"/>
</dbReference>
<protein>
    <recommendedName>
        <fullName evidence="4 12">Phosphoribosylamine--glycine ligase</fullName>
        <ecNumber evidence="4 12">6.3.4.13</ecNumber>
    </recommendedName>
    <alternativeName>
        <fullName evidence="12">GARS</fullName>
    </alternativeName>
    <alternativeName>
        <fullName evidence="10 12">Glycinamide ribonucleotide synthetase</fullName>
    </alternativeName>
    <alternativeName>
        <fullName evidence="11 12">Phosphoribosylglycinamide synthetase</fullName>
    </alternativeName>
</protein>
<keyword evidence="8 13" id="KW-0067">ATP-binding</keyword>
<proteinExistence type="inferred from homology"/>
<reference evidence="15 16" key="1">
    <citation type="submission" date="2020-05" db="EMBL/GenBank/DDBJ databases">
        <title>Genomic Encyclopedia of Type Strains, Phase III (KMG-III): the genomes of soil and plant-associated and newly described type strains.</title>
        <authorList>
            <person name="Whitman W."/>
        </authorList>
    </citation>
    <scope>NUCLEOTIDE SEQUENCE [LARGE SCALE GENOMIC DNA]</scope>
    <source>
        <strain evidence="15 16">KCTC 19046</strain>
    </source>
</reference>
<dbReference type="Gene3D" id="3.30.1490.20">
    <property type="entry name" value="ATP-grasp fold, A domain"/>
    <property type="match status" value="1"/>
</dbReference>
<dbReference type="InterPro" id="IPR011054">
    <property type="entry name" value="Rudment_hybrid_motif"/>
</dbReference>
<dbReference type="Proteomes" id="UP000757540">
    <property type="component" value="Unassembled WGS sequence"/>
</dbReference>
<dbReference type="HAMAP" id="MF_00138">
    <property type="entry name" value="GARS"/>
    <property type="match status" value="1"/>
</dbReference>
<evidence type="ECO:0000256" key="13">
    <source>
        <dbReference type="PROSITE-ProRule" id="PRU00409"/>
    </source>
</evidence>
<dbReference type="InterPro" id="IPR020561">
    <property type="entry name" value="PRibGlycinamid_synth_ATP-grasp"/>
</dbReference>
<evidence type="ECO:0000256" key="3">
    <source>
        <dbReference type="ARBA" id="ARBA00005174"/>
    </source>
</evidence>
<comment type="caution">
    <text evidence="15">The sequence shown here is derived from an EMBL/GenBank/DDBJ whole genome shotgun (WGS) entry which is preliminary data.</text>
</comment>
<evidence type="ECO:0000256" key="11">
    <source>
        <dbReference type="ARBA" id="ARBA00042864"/>
    </source>
</evidence>
<sequence>MKILVVGNGAREHAIVHSLAAEPVTVGVTHELHAAPGNPGMGAQARLHAVDPDDGGAVATLATSLGADLVVVGPEAPLVAGVADAVRDAGIPVFGPSAEAARLEGSKAFAKEVMATANVPTAMAHVCTTLDEVAAALDAFGPPFVVKDDGLAAGKGVVVTSDRDAALEHARASLVARGDAGTVVVEEYLDGPEVSLFCLCDGSTVVPLVPAQDFKRVGDDDAGPNTGGMGAYTPLDWAPAGLVGEVVDRIAQPTVDEMARRGTPFSGVLYVGLALTSRGTRVVEFNVRFGDPEIQAVLARLRTPLSGVLLAAAQGGLAQLEPLTWTDDAVVNVVVASQGYPESPRKGDPITGIDAAAALDGVHVLHAGTAVDDGALVSAGGRVLSVVGRGDDLAAARAASYAGVALIDLPGSHHRTDIALKAERGEVAVP</sequence>
<dbReference type="InterPro" id="IPR020559">
    <property type="entry name" value="PRibGlycinamide_synth_CS"/>
</dbReference>
<dbReference type="PANTHER" id="PTHR43472">
    <property type="entry name" value="PHOSPHORIBOSYLAMINE--GLYCINE LIGASE"/>
    <property type="match status" value="1"/>
</dbReference>
<comment type="cofactor">
    <cofactor evidence="1">
        <name>Mn(2+)</name>
        <dbReference type="ChEBI" id="CHEBI:29035"/>
    </cofactor>
</comment>
<keyword evidence="7 12" id="KW-0658">Purine biosynthesis</keyword>
<name>A0ABX2A259_9MICO</name>
<evidence type="ECO:0000256" key="12">
    <source>
        <dbReference type="HAMAP-Rule" id="MF_00138"/>
    </source>
</evidence>
<evidence type="ECO:0000256" key="6">
    <source>
        <dbReference type="ARBA" id="ARBA00022741"/>
    </source>
</evidence>
<dbReference type="SMART" id="SM01210">
    <property type="entry name" value="GARS_C"/>
    <property type="match status" value="1"/>
</dbReference>
<feature type="domain" description="ATP-grasp" evidence="14">
    <location>
        <begin position="111"/>
        <end position="314"/>
    </location>
</feature>
<dbReference type="Pfam" id="PF01071">
    <property type="entry name" value="GARS_A"/>
    <property type="match status" value="1"/>
</dbReference>
<dbReference type="PROSITE" id="PS00184">
    <property type="entry name" value="GARS"/>
    <property type="match status" value="1"/>
</dbReference>
<evidence type="ECO:0000256" key="9">
    <source>
        <dbReference type="ARBA" id="ARBA00038345"/>
    </source>
</evidence>
<dbReference type="Gene3D" id="3.90.600.10">
    <property type="entry name" value="Phosphoribosylglycinamide synthetase, C-terminal domain"/>
    <property type="match status" value="1"/>
</dbReference>
<comment type="pathway">
    <text evidence="3 12">Purine metabolism; IMP biosynthesis via de novo pathway; N(1)-(5-phospho-D-ribosyl)glycinamide from 5-phospho-alpha-D-ribose 1-diphosphate: step 2/2.</text>
</comment>
<dbReference type="InterPro" id="IPR013815">
    <property type="entry name" value="ATP_grasp_subdomain_1"/>
</dbReference>
<gene>
    <name evidence="12" type="primary">purD</name>
    <name evidence="15" type="ORF">HDG69_000390</name>
</gene>
<evidence type="ECO:0000259" key="14">
    <source>
        <dbReference type="PROSITE" id="PS50975"/>
    </source>
</evidence>
<dbReference type="SUPFAM" id="SSF51246">
    <property type="entry name" value="Rudiment single hybrid motif"/>
    <property type="match status" value="1"/>
</dbReference>
<dbReference type="Pfam" id="PF02843">
    <property type="entry name" value="GARS_C"/>
    <property type="match status" value="1"/>
</dbReference>
<dbReference type="EMBL" id="JABEZU010000001">
    <property type="protein sequence ID" value="NOV95837.1"/>
    <property type="molecule type" value="Genomic_DNA"/>
</dbReference>
<comment type="catalytic activity">
    <reaction evidence="12">
        <text>5-phospho-beta-D-ribosylamine + glycine + ATP = N(1)-(5-phospho-beta-D-ribosyl)glycinamide + ADP + phosphate + H(+)</text>
        <dbReference type="Rhea" id="RHEA:17453"/>
        <dbReference type="ChEBI" id="CHEBI:15378"/>
        <dbReference type="ChEBI" id="CHEBI:30616"/>
        <dbReference type="ChEBI" id="CHEBI:43474"/>
        <dbReference type="ChEBI" id="CHEBI:57305"/>
        <dbReference type="ChEBI" id="CHEBI:58681"/>
        <dbReference type="ChEBI" id="CHEBI:143788"/>
        <dbReference type="ChEBI" id="CHEBI:456216"/>
        <dbReference type="EC" id="6.3.4.13"/>
    </reaction>
</comment>
<dbReference type="InterPro" id="IPR020562">
    <property type="entry name" value="PRibGlycinamide_synth_N"/>
</dbReference>
<dbReference type="InterPro" id="IPR016185">
    <property type="entry name" value="PreATP-grasp_dom_sf"/>
</dbReference>
<dbReference type="SUPFAM" id="SSF56059">
    <property type="entry name" value="Glutathione synthetase ATP-binding domain-like"/>
    <property type="match status" value="1"/>
</dbReference>
<dbReference type="PANTHER" id="PTHR43472:SF1">
    <property type="entry name" value="PHOSPHORIBOSYLAMINE--GLYCINE LIGASE, CHLOROPLASTIC"/>
    <property type="match status" value="1"/>
</dbReference>
<evidence type="ECO:0000256" key="1">
    <source>
        <dbReference type="ARBA" id="ARBA00001936"/>
    </source>
</evidence>
<evidence type="ECO:0000256" key="7">
    <source>
        <dbReference type="ARBA" id="ARBA00022755"/>
    </source>
</evidence>
<evidence type="ECO:0000256" key="8">
    <source>
        <dbReference type="ARBA" id="ARBA00022840"/>
    </source>
</evidence>
<evidence type="ECO:0000313" key="15">
    <source>
        <dbReference type="EMBL" id="NOV95837.1"/>
    </source>
</evidence>
<keyword evidence="16" id="KW-1185">Reference proteome</keyword>